<dbReference type="EMBL" id="FONA01000021">
    <property type="protein sequence ID" value="SFE87054.1"/>
    <property type="molecule type" value="Genomic_DNA"/>
</dbReference>
<evidence type="ECO:0000313" key="3">
    <source>
        <dbReference type="EMBL" id="SFE87054.1"/>
    </source>
</evidence>
<proteinExistence type="predicted"/>
<dbReference type="RefSeq" id="WP_010528911.1">
    <property type="nucleotide sequence ID" value="NZ_AFSL01000105.1"/>
</dbReference>
<sequence>MRKVLLLILIFVSLGAVGQDGGYTIGIQVIDSISGKGLSQANVIIQDREDASRQYFGVTNESGFFKIQLPKAGNYYYRISFIGYRTKGGVIAVKGGYQKATVGLQPEAYNLKEVTVKDWAPPVKVVGDTTEFRAESFKTHQDASVEDLVTKMPGIVVEDGTVKAHGEEIKKVLVDGYEFFGSDPSIALKNLPAEIIERVQVFDKMSDQAQFSGFDDGNSQKTMNIITKPSRRNGKFGKLFAGYGTDHYYQAGGMYNKFNGDNRISIITSFNNVNRQNFTREDMLGAMSGMGGGRRGGGGGGGALRGPLDQSIQMASNGGINSTNSFGINYQNKFGEKLTVSASYFFNYIDNENESETWRDFLYGTDSLKFYSEKSESGFYNFNNRLNARIIYDIDENNSIILLPQASFQNNESFSFSYSETFDGDDLLNATETDLDKENDGYNLGNTLIYRHKFGLKGRTISLMVNNSYNKKEGEEEQQTIEETFGESDILTDYDLDKLIENTTSSIRSRLVYTEPVGQYSQVMLTLGGSFSDSENEKWVFSNELYQYTLDPTLSNVFSSTFETYFSEAGYRFNKGAFNITLSLSAEKSKLKANREYPESYDLKKSFTSFRPRIWLNWKPGEGKNLMAMYNASTQEPSANQLQDVVDNSEPLFLTTGNPNLSQQTIHRAMARYTDVNAETGRNVAFILFLEIGSDYIVNHTYTNNESVPKGYTVPDGGQLTIPENMDGYWDLKGVINFGTPVTWLGSNLSLNTDLGYNRTPGMVNDQVTKKETWSFNQGVQLSSNISEDLDFSLFWNGGWDEVHSTLDTQEESYYTQTSGCKVNWIFGDDWVFNSTLNHLWYVGLSESIDPNYTLLNASLGKKIFKDRSGEIKLGVYDILKENQSISRTVTETYEEQSRSLVVQRYAMVTFTWTFRDFFGQRMERPERPGLMEGPPGDRPFPMGRF</sequence>
<organism evidence="3 4">
    <name type="scientific">Thermophagus xiamenensis</name>
    <dbReference type="NCBI Taxonomy" id="385682"/>
    <lineage>
        <taxon>Bacteria</taxon>
        <taxon>Pseudomonadati</taxon>
        <taxon>Bacteroidota</taxon>
        <taxon>Bacteroidia</taxon>
        <taxon>Marinilabiliales</taxon>
        <taxon>Marinilabiliaceae</taxon>
        <taxon>Thermophagus</taxon>
    </lineage>
</organism>
<evidence type="ECO:0000259" key="2">
    <source>
        <dbReference type="Pfam" id="PF14905"/>
    </source>
</evidence>
<dbReference type="Proteomes" id="UP000181976">
    <property type="component" value="Unassembled WGS sequence"/>
</dbReference>
<dbReference type="eggNOG" id="COG4206">
    <property type="taxonomic scope" value="Bacteria"/>
</dbReference>
<feature type="region of interest" description="Disordered" evidence="1">
    <location>
        <begin position="926"/>
        <end position="946"/>
    </location>
</feature>
<protein>
    <submittedName>
        <fullName evidence="3">CarboxypepD_reg-like domain-containing protein</fullName>
    </submittedName>
</protein>
<dbReference type="STRING" id="385682.SAMN05444380_12119"/>
<dbReference type="Pfam" id="PF14905">
    <property type="entry name" value="OMP_b-brl_3"/>
    <property type="match status" value="1"/>
</dbReference>
<dbReference type="AlphaFoldDB" id="A0A1I2E2E8"/>
<evidence type="ECO:0000313" key="4">
    <source>
        <dbReference type="Proteomes" id="UP000181976"/>
    </source>
</evidence>
<evidence type="ECO:0000256" key="1">
    <source>
        <dbReference type="SAM" id="MobiDB-lite"/>
    </source>
</evidence>
<dbReference type="Gene3D" id="2.60.40.1120">
    <property type="entry name" value="Carboxypeptidase-like, regulatory domain"/>
    <property type="match status" value="1"/>
</dbReference>
<dbReference type="OrthoDB" id="603275at2"/>
<dbReference type="SUPFAM" id="SSF56935">
    <property type="entry name" value="Porins"/>
    <property type="match status" value="1"/>
</dbReference>
<feature type="domain" description="Outer membrane protein beta-barrel" evidence="2">
    <location>
        <begin position="452"/>
        <end position="913"/>
    </location>
</feature>
<dbReference type="SUPFAM" id="SSF49464">
    <property type="entry name" value="Carboxypeptidase regulatory domain-like"/>
    <property type="match status" value="1"/>
</dbReference>
<dbReference type="Pfam" id="PF13715">
    <property type="entry name" value="CarbopepD_reg_2"/>
    <property type="match status" value="1"/>
</dbReference>
<accession>A0A1I2E2E8</accession>
<gene>
    <name evidence="3" type="ORF">SAMN05444380_12119</name>
</gene>
<dbReference type="InterPro" id="IPR008969">
    <property type="entry name" value="CarboxyPept-like_regulatory"/>
</dbReference>
<dbReference type="InParanoid" id="A0A1I2E2E8"/>
<dbReference type="InterPro" id="IPR041700">
    <property type="entry name" value="OMP_b-brl_3"/>
</dbReference>
<name>A0A1I2E2E8_9BACT</name>
<keyword evidence="4" id="KW-1185">Reference proteome</keyword>
<reference evidence="3 4" key="1">
    <citation type="submission" date="2016-10" db="EMBL/GenBank/DDBJ databases">
        <authorList>
            <person name="de Groot N.N."/>
        </authorList>
    </citation>
    <scope>NUCLEOTIDE SEQUENCE [LARGE SCALE GENOMIC DNA]</scope>
    <source>
        <strain evidence="3 4">DSM 19012</strain>
    </source>
</reference>